<organism evidence="4 5">
    <name type="scientific">Roseomonas elaeocarpi</name>
    <dbReference type="NCBI Taxonomy" id="907779"/>
    <lineage>
        <taxon>Bacteria</taxon>
        <taxon>Pseudomonadati</taxon>
        <taxon>Pseudomonadota</taxon>
        <taxon>Alphaproteobacteria</taxon>
        <taxon>Acetobacterales</taxon>
        <taxon>Roseomonadaceae</taxon>
        <taxon>Roseomonas</taxon>
    </lineage>
</organism>
<dbReference type="SUPFAM" id="SSF52172">
    <property type="entry name" value="CheY-like"/>
    <property type="match status" value="1"/>
</dbReference>
<dbReference type="Pfam" id="PF22029">
    <property type="entry name" value="PhyR_sigma2"/>
    <property type="match status" value="1"/>
</dbReference>
<protein>
    <submittedName>
        <fullName evidence="4">Response regulator</fullName>
    </submittedName>
</protein>
<dbReference type="InterPro" id="IPR011006">
    <property type="entry name" value="CheY-like_superfamily"/>
</dbReference>
<keyword evidence="1 2" id="KW-0597">Phosphoprotein</keyword>
<proteinExistence type="predicted"/>
<dbReference type="PROSITE" id="PS50110">
    <property type="entry name" value="RESPONSE_REGULATORY"/>
    <property type="match status" value="1"/>
</dbReference>
<reference evidence="4 5" key="1">
    <citation type="submission" date="2024-09" db="EMBL/GenBank/DDBJ databases">
        <authorList>
            <person name="Sun Q."/>
            <person name="Mori K."/>
        </authorList>
    </citation>
    <scope>NUCLEOTIDE SEQUENCE [LARGE SCALE GENOMIC DNA]</scope>
    <source>
        <strain evidence="4 5">TBRC 5777</strain>
    </source>
</reference>
<dbReference type="Pfam" id="PF00072">
    <property type="entry name" value="Response_reg"/>
    <property type="match status" value="1"/>
</dbReference>
<dbReference type="InterPro" id="IPR001789">
    <property type="entry name" value="Sig_transdc_resp-reg_receiver"/>
</dbReference>
<comment type="caution">
    <text evidence="4">The sequence shown here is derived from an EMBL/GenBank/DDBJ whole genome shotgun (WGS) entry which is preliminary data.</text>
</comment>
<evidence type="ECO:0000259" key="3">
    <source>
        <dbReference type="PROSITE" id="PS50110"/>
    </source>
</evidence>
<dbReference type="Gene3D" id="1.20.140.160">
    <property type="match status" value="1"/>
</dbReference>
<feature type="domain" description="Response regulatory" evidence="3">
    <location>
        <begin position="119"/>
        <end position="232"/>
    </location>
</feature>
<gene>
    <name evidence="4" type="ORF">ACFFGY_19105</name>
</gene>
<dbReference type="EMBL" id="JBHLUN010000015">
    <property type="protein sequence ID" value="MFC0410369.1"/>
    <property type="molecule type" value="Genomic_DNA"/>
</dbReference>
<dbReference type="SMART" id="SM00448">
    <property type="entry name" value="REC"/>
    <property type="match status" value="1"/>
</dbReference>
<sequence>MNAVTQGELLRALPYARRYARALAGSQEAGDRLVAAALQSPLPDLPPHLALYGGVTAQVARQASDAGDMGLRHRQLLLLTALEDLPLRDAALVVGLGAEEAQGELDAARGTLRSMAAAEVLVIEDEPIIAMDIRQLVEGCGHNVVGLASDEAEAVEMARTLRPGLILADVNLGPGGDGISAVEKILKEQKIPVIFVTAYPERLLTAERLEPAFIISKPFEPIALAIATYQAVTGGVVPG</sequence>
<dbReference type="PANTHER" id="PTHR44591:SF3">
    <property type="entry name" value="RESPONSE REGULATORY DOMAIN-CONTAINING PROTEIN"/>
    <property type="match status" value="1"/>
</dbReference>
<keyword evidence="5" id="KW-1185">Reference proteome</keyword>
<evidence type="ECO:0000313" key="4">
    <source>
        <dbReference type="EMBL" id="MFC0410369.1"/>
    </source>
</evidence>
<dbReference type="RefSeq" id="WP_377046121.1">
    <property type="nucleotide sequence ID" value="NZ_JBHLUN010000015.1"/>
</dbReference>
<dbReference type="InterPro" id="IPR053866">
    <property type="entry name" value="PhyR_sigma2"/>
</dbReference>
<feature type="modified residue" description="4-aspartylphosphate" evidence="2">
    <location>
        <position position="169"/>
    </location>
</feature>
<dbReference type="Gene3D" id="3.40.50.2300">
    <property type="match status" value="1"/>
</dbReference>
<evidence type="ECO:0000256" key="1">
    <source>
        <dbReference type="ARBA" id="ARBA00022553"/>
    </source>
</evidence>
<dbReference type="Proteomes" id="UP001589865">
    <property type="component" value="Unassembled WGS sequence"/>
</dbReference>
<name>A0ABV6JXJ8_9PROT</name>
<accession>A0ABV6JXJ8</accession>
<evidence type="ECO:0000313" key="5">
    <source>
        <dbReference type="Proteomes" id="UP001589865"/>
    </source>
</evidence>
<dbReference type="InterPro" id="IPR050595">
    <property type="entry name" value="Bact_response_regulator"/>
</dbReference>
<dbReference type="PANTHER" id="PTHR44591">
    <property type="entry name" value="STRESS RESPONSE REGULATOR PROTEIN 1"/>
    <property type="match status" value="1"/>
</dbReference>
<evidence type="ECO:0000256" key="2">
    <source>
        <dbReference type="PROSITE-ProRule" id="PRU00169"/>
    </source>
</evidence>